<dbReference type="GO" id="GO:0005886">
    <property type="term" value="C:plasma membrane"/>
    <property type="evidence" value="ECO:0007669"/>
    <property type="project" value="TreeGrafter"/>
</dbReference>
<evidence type="ECO:0000313" key="10">
    <source>
        <dbReference type="Proteomes" id="UP000027222"/>
    </source>
</evidence>
<feature type="compositionally biased region" description="Low complexity" evidence="7">
    <location>
        <begin position="73"/>
        <end position="86"/>
    </location>
</feature>
<dbReference type="HOGENOM" id="CLU_063916_1_0_1"/>
<comment type="subcellular location">
    <subcellularLocation>
        <location evidence="1">Membrane</location>
        <topology evidence="1">Single-pass membrane protein</topology>
    </subcellularLocation>
</comment>
<evidence type="ECO:0000256" key="1">
    <source>
        <dbReference type="ARBA" id="ARBA00004167"/>
    </source>
</evidence>
<dbReference type="AlphaFoldDB" id="A0A067SIM4"/>
<dbReference type="PANTHER" id="PTHR24269:SF16">
    <property type="entry name" value="PROTEIN SLG1"/>
    <property type="match status" value="1"/>
</dbReference>
<keyword evidence="5" id="KW-0472">Membrane</keyword>
<evidence type="ECO:0000256" key="2">
    <source>
        <dbReference type="ARBA" id="ARBA00022692"/>
    </source>
</evidence>
<feature type="region of interest" description="Disordered" evidence="7">
    <location>
        <begin position="73"/>
        <end position="96"/>
    </location>
</feature>
<sequence>MTIESCITFCTPAGYNFAGVEFSRVYCDNVIESPAVLIDNSQCVMPCTGNANEICGGSNAISILQHVAISSIPPTPTSTSTTTSTPTPTPTPTSPTIKQTVGTFQYKGCFQDRPANQPRVLGTQLTISGVTAESCTSACKAAGFALAGLEFGQECWCATYMSLVSPLPDSQCNMVCNADSTEICGSANILAVYQDTSAAPLSPTQCLSNAILFPGAGGVPDFNFNLQMVPSSSGGSPILLGAIFSGMTIPVNQQLFELSVIVFSLHLRGRFD</sequence>
<dbReference type="PANTHER" id="PTHR24269">
    <property type="entry name" value="KREMEN PROTEIN"/>
    <property type="match status" value="1"/>
</dbReference>
<dbReference type="EMBL" id="KL142395">
    <property type="protein sequence ID" value="KDR70761.1"/>
    <property type="molecule type" value="Genomic_DNA"/>
</dbReference>
<evidence type="ECO:0000256" key="4">
    <source>
        <dbReference type="ARBA" id="ARBA00022989"/>
    </source>
</evidence>
<protein>
    <recommendedName>
        <fullName evidence="8">WSC domain-containing protein</fullName>
    </recommendedName>
</protein>
<evidence type="ECO:0000259" key="8">
    <source>
        <dbReference type="PROSITE" id="PS51212"/>
    </source>
</evidence>
<evidence type="ECO:0000256" key="5">
    <source>
        <dbReference type="ARBA" id="ARBA00023136"/>
    </source>
</evidence>
<name>A0A067SIM4_GALM3</name>
<evidence type="ECO:0000313" key="9">
    <source>
        <dbReference type="EMBL" id="KDR70761.1"/>
    </source>
</evidence>
<proteinExistence type="predicted"/>
<dbReference type="SMART" id="SM00321">
    <property type="entry name" value="WSC"/>
    <property type="match status" value="2"/>
</dbReference>
<dbReference type="InterPro" id="IPR002889">
    <property type="entry name" value="WSC_carb-bd"/>
</dbReference>
<dbReference type="STRING" id="685588.A0A067SIM4"/>
<dbReference type="PROSITE" id="PS51212">
    <property type="entry name" value="WSC"/>
    <property type="match status" value="2"/>
</dbReference>
<keyword evidence="10" id="KW-1185">Reference proteome</keyword>
<dbReference type="InterPro" id="IPR051836">
    <property type="entry name" value="Kremen_rcpt"/>
</dbReference>
<keyword evidence="3" id="KW-0732">Signal</keyword>
<feature type="domain" description="WSC" evidence="8">
    <location>
        <begin position="1"/>
        <end position="67"/>
    </location>
</feature>
<dbReference type="Pfam" id="PF01822">
    <property type="entry name" value="WSC"/>
    <property type="match status" value="2"/>
</dbReference>
<feature type="domain" description="WSC" evidence="8">
    <location>
        <begin position="103"/>
        <end position="196"/>
    </location>
</feature>
<evidence type="ECO:0000256" key="6">
    <source>
        <dbReference type="ARBA" id="ARBA00023180"/>
    </source>
</evidence>
<dbReference type="Proteomes" id="UP000027222">
    <property type="component" value="Unassembled WGS sequence"/>
</dbReference>
<evidence type="ECO:0000256" key="7">
    <source>
        <dbReference type="SAM" id="MobiDB-lite"/>
    </source>
</evidence>
<evidence type="ECO:0000256" key="3">
    <source>
        <dbReference type="ARBA" id="ARBA00022729"/>
    </source>
</evidence>
<accession>A0A067SIM4</accession>
<organism evidence="9 10">
    <name type="scientific">Galerina marginata (strain CBS 339.88)</name>
    <dbReference type="NCBI Taxonomy" id="685588"/>
    <lineage>
        <taxon>Eukaryota</taxon>
        <taxon>Fungi</taxon>
        <taxon>Dikarya</taxon>
        <taxon>Basidiomycota</taxon>
        <taxon>Agaricomycotina</taxon>
        <taxon>Agaricomycetes</taxon>
        <taxon>Agaricomycetidae</taxon>
        <taxon>Agaricales</taxon>
        <taxon>Agaricineae</taxon>
        <taxon>Strophariaceae</taxon>
        <taxon>Galerina</taxon>
    </lineage>
</organism>
<keyword evidence="4" id="KW-1133">Transmembrane helix</keyword>
<gene>
    <name evidence="9" type="ORF">GALMADRAFT_1346310</name>
</gene>
<keyword evidence="2" id="KW-0812">Transmembrane</keyword>
<keyword evidence="6" id="KW-0325">Glycoprotein</keyword>
<reference evidence="10" key="1">
    <citation type="journal article" date="2014" name="Proc. Natl. Acad. Sci. U.S.A.">
        <title>Extensive sampling of basidiomycete genomes demonstrates inadequacy of the white-rot/brown-rot paradigm for wood decay fungi.</title>
        <authorList>
            <person name="Riley R."/>
            <person name="Salamov A.A."/>
            <person name="Brown D.W."/>
            <person name="Nagy L.G."/>
            <person name="Floudas D."/>
            <person name="Held B.W."/>
            <person name="Levasseur A."/>
            <person name="Lombard V."/>
            <person name="Morin E."/>
            <person name="Otillar R."/>
            <person name="Lindquist E.A."/>
            <person name="Sun H."/>
            <person name="LaButti K.M."/>
            <person name="Schmutz J."/>
            <person name="Jabbour D."/>
            <person name="Luo H."/>
            <person name="Baker S.E."/>
            <person name="Pisabarro A.G."/>
            <person name="Walton J.D."/>
            <person name="Blanchette R.A."/>
            <person name="Henrissat B."/>
            <person name="Martin F."/>
            <person name="Cullen D."/>
            <person name="Hibbett D.S."/>
            <person name="Grigoriev I.V."/>
        </authorList>
    </citation>
    <scope>NUCLEOTIDE SEQUENCE [LARGE SCALE GENOMIC DNA]</scope>
    <source>
        <strain evidence="10">CBS 339.88</strain>
    </source>
</reference>
<dbReference type="OrthoDB" id="5985073at2759"/>